<dbReference type="PANTHER" id="PTHR24276">
    <property type="entry name" value="POLYSERASE-RELATED"/>
    <property type="match status" value="1"/>
</dbReference>
<dbReference type="EMBL" id="LR899012">
    <property type="protein sequence ID" value="CAD7089404.1"/>
    <property type="molecule type" value="Genomic_DNA"/>
</dbReference>
<dbReference type="Proteomes" id="UP000594454">
    <property type="component" value="Chromosome 4"/>
</dbReference>
<evidence type="ECO:0000256" key="9">
    <source>
        <dbReference type="SAM" id="SignalP"/>
    </source>
</evidence>
<dbReference type="GO" id="GO:0004252">
    <property type="term" value="F:serine-type endopeptidase activity"/>
    <property type="evidence" value="ECO:0007669"/>
    <property type="project" value="InterPro"/>
</dbReference>
<dbReference type="FunFam" id="2.40.10.10:FF:000034">
    <property type="entry name" value="Eupolytin"/>
    <property type="match status" value="1"/>
</dbReference>
<comment type="similarity">
    <text evidence="2">Belongs to the peptidase S1 family.</text>
</comment>
<dbReference type="InterPro" id="IPR018114">
    <property type="entry name" value="TRYPSIN_HIS"/>
</dbReference>
<dbReference type="SUPFAM" id="SSF50494">
    <property type="entry name" value="Trypsin-like serine proteases"/>
    <property type="match status" value="1"/>
</dbReference>
<dbReference type="GO" id="GO:0005576">
    <property type="term" value="C:extracellular region"/>
    <property type="evidence" value="ECO:0007669"/>
    <property type="project" value="UniProtKB-SubCell"/>
</dbReference>
<sequence length="255" mass="26694">MFRVLLITTFAAGILGASIPWGVVPIPDGRIIGGEETTIEKYPYQVSIRYIGSHRCGASVLKTNVVLTAAHCVYGASKLLLRFVAGSSQRNSGGSSIYPDNIVIHSGYSPSTAQNDIALAICQEHWVFSDTIQPIQLPSASPAVGSSVIVSGWGTESEGASEIPINLRAVEVKIVDKKYCSDAYVPTGYPILEGMLCAAVSGGGKDACQGDSGGPLNSGLTQVGIVSWGWGCAQADYPGVYTDVATYASWINSNA</sequence>
<evidence type="ECO:0000256" key="1">
    <source>
        <dbReference type="ARBA" id="ARBA00004613"/>
    </source>
</evidence>
<dbReference type="InterPro" id="IPR001314">
    <property type="entry name" value="Peptidase_S1A"/>
</dbReference>
<dbReference type="PROSITE" id="PS00134">
    <property type="entry name" value="TRYPSIN_HIS"/>
    <property type="match status" value="1"/>
</dbReference>
<dbReference type="InterPro" id="IPR033116">
    <property type="entry name" value="TRYPSIN_SER"/>
</dbReference>
<dbReference type="PROSITE" id="PS00135">
    <property type="entry name" value="TRYPSIN_SER"/>
    <property type="match status" value="1"/>
</dbReference>
<dbReference type="SMART" id="SM00020">
    <property type="entry name" value="Tryp_SPc"/>
    <property type="match status" value="1"/>
</dbReference>
<dbReference type="CDD" id="cd00190">
    <property type="entry name" value="Tryp_SPc"/>
    <property type="match status" value="1"/>
</dbReference>
<dbReference type="FunCoup" id="A0A7R8UYD1">
    <property type="interactions" value="66"/>
</dbReference>
<dbReference type="PROSITE" id="PS50240">
    <property type="entry name" value="TRYPSIN_DOM"/>
    <property type="match status" value="1"/>
</dbReference>
<evidence type="ECO:0000259" key="10">
    <source>
        <dbReference type="PROSITE" id="PS50240"/>
    </source>
</evidence>
<dbReference type="InterPro" id="IPR043504">
    <property type="entry name" value="Peptidase_S1_PA_chymotrypsin"/>
</dbReference>
<reference evidence="11 12" key="1">
    <citation type="submission" date="2020-11" db="EMBL/GenBank/DDBJ databases">
        <authorList>
            <person name="Wallbank WR R."/>
            <person name="Pardo Diaz C."/>
            <person name="Kozak K."/>
            <person name="Martin S."/>
            <person name="Jiggins C."/>
            <person name="Moest M."/>
            <person name="Warren A I."/>
            <person name="Generalovic N T."/>
            <person name="Byers J.R.P. K."/>
            <person name="Montejo-Kovacevich G."/>
            <person name="Yen C E."/>
        </authorList>
    </citation>
    <scope>NUCLEOTIDE SEQUENCE [LARGE SCALE GENOMIC DNA]</scope>
</reference>
<evidence type="ECO:0000313" key="11">
    <source>
        <dbReference type="EMBL" id="CAD7089404.1"/>
    </source>
</evidence>
<keyword evidence="7" id="KW-1015">Disulfide bond</keyword>
<keyword evidence="12" id="KW-1185">Reference proteome</keyword>
<dbReference type="PANTHER" id="PTHR24276:SF91">
    <property type="entry name" value="AT26814P-RELATED"/>
    <property type="match status" value="1"/>
</dbReference>
<dbReference type="OrthoDB" id="10059102at2759"/>
<evidence type="ECO:0000256" key="4">
    <source>
        <dbReference type="ARBA" id="ARBA00022670"/>
    </source>
</evidence>
<keyword evidence="4 8" id="KW-0645">Protease</keyword>
<keyword evidence="6 8" id="KW-0720">Serine protease</keyword>
<evidence type="ECO:0000256" key="8">
    <source>
        <dbReference type="RuleBase" id="RU363034"/>
    </source>
</evidence>
<dbReference type="InterPro" id="IPR001254">
    <property type="entry name" value="Trypsin_dom"/>
</dbReference>
<dbReference type="OMA" id="PGKHKFS"/>
<dbReference type="Gene3D" id="2.40.10.10">
    <property type="entry name" value="Trypsin-like serine proteases"/>
    <property type="match status" value="1"/>
</dbReference>
<protein>
    <recommendedName>
        <fullName evidence="10">Peptidase S1 domain-containing protein</fullName>
    </recommendedName>
</protein>
<evidence type="ECO:0000256" key="3">
    <source>
        <dbReference type="ARBA" id="ARBA00022525"/>
    </source>
</evidence>
<dbReference type="AlphaFoldDB" id="A0A7R8UYD1"/>
<evidence type="ECO:0000256" key="5">
    <source>
        <dbReference type="ARBA" id="ARBA00022801"/>
    </source>
</evidence>
<dbReference type="InParanoid" id="A0A7R8UYD1"/>
<dbReference type="InterPro" id="IPR050430">
    <property type="entry name" value="Peptidase_S1"/>
</dbReference>
<name>A0A7R8UYD1_HERIL</name>
<evidence type="ECO:0000256" key="7">
    <source>
        <dbReference type="ARBA" id="ARBA00023157"/>
    </source>
</evidence>
<evidence type="ECO:0000256" key="6">
    <source>
        <dbReference type="ARBA" id="ARBA00022825"/>
    </source>
</evidence>
<gene>
    <name evidence="11" type="ORF">HERILL_LOCUS11959</name>
</gene>
<feature type="chain" id="PRO_5031446426" description="Peptidase S1 domain-containing protein" evidence="9">
    <location>
        <begin position="17"/>
        <end position="255"/>
    </location>
</feature>
<dbReference type="Pfam" id="PF00089">
    <property type="entry name" value="Trypsin"/>
    <property type="match status" value="1"/>
</dbReference>
<organism evidence="11 12">
    <name type="scientific">Hermetia illucens</name>
    <name type="common">Black soldier fly</name>
    <dbReference type="NCBI Taxonomy" id="343691"/>
    <lineage>
        <taxon>Eukaryota</taxon>
        <taxon>Metazoa</taxon>
        <taxon>Ecdysozoa</taxon>
        <taxon>Arthropoda</taxon>
        <taxon>Hexapoda</taxon>
        <taxon>Insecta</taxon>
        <taxon>Pterygota</taxon>
        <taxon>Neoptera</taxon>
        <taxon>Endopterygota</taxon>
        <taxon>Diptera</taxon>
        <taxon>Brachycera</taxon>
        <taxon>Stratiomyomorpha</taxon>
        <taxon>Stratiomyidae</taxon>
        <taxon>Hermetiinae</taxon>
        <taxon>Hermetia</taxon>
    </lineage>
</organism>
<dbReference type="GO" id="GO:0006508">
    <property type="term" value="P:proteolysis"/>
    <property type="evidence" value="ECO:0007669"/>
    <property type="project" value="UniProtKB-KW"/>
</dbReference>
<evidence type="ECO:0000313" key="12">
    <source>
        <dbReference type="Proteomes" id="UP000594454"/>
    </source>
</evidence>
<feature type="domain" description="Peptidase S1" evidence="10">
    <location>
        <begin position="31"/>
        <end position="255"/>
    </location>
</feature>
<keyword evidence="5 8" id="KW-0378">Hydrolase</keyword>
<keyword evidence="9" id="KW-0732">Signal</keyword>
<dbReference type="PRINTS" id="PR00722">
    <property type="entry name" value="CHYMOTRYPSIN"/>
</dbReference>
<evidence type="ECO:0000256" key="2">
    <source>
        <dbReference type="ARBA" id="ARBA00007664"/>
    </source>
</evidence>
<feature type="signal peptide" evidence="9">
    <location>
        <begin position="1"/>
        <end position="16"/>
    </location>
</feature>
<dbReference type="InterPro" id="IPR009003">
    <property type="entry name" value="Peptidase_S1_PA"/>
</dbReference>
<accession>A0A7R8UYD1</accession>
<keyword evidence="3" id="KW-0964">Secreted</keyword>
<comment type="subcellular location">
    <subcellularLocation>
        <location evidence="1">Secreted</location>
    </subcellularLocation>
</comment>
<proteinExistence type="inferred from homology"/>